<feature type="domain" description="Dienelactone hydrolase" evidence="2">
    <location>
        <begin position="48"/>
        <end position="270"/>
    </location>
</feature>
<dbReference type="PANTHER" id="PTHR46623:SF10">
    <property type="entry name" value="CARBOXYMETHYLENEBUTENOLIDASE HOMOLOG"/>
    <property type="match status" value="1"/>
</dbReference>
<dbReference type="PANTHER" id="PTHR46623">
    <property type="entry name" value="CARBOXYMETHYLENEBUTENOLIDASE-RELATED"/>
    <property type="match status" value="1"/>
</dbReference>
<gene>
    <name evidence="3" type="ORF">GNZ13_09630</name>
</gene>
<dbReference type="Pfam" id="PF01738">
    <property type="entry name" value="DLH"/>
    <property type="match status" value="1"/>
</dbReference>
<sequence>MLPRAASRKMPRIGRHPATTGTDDSLFSLEANRMIEREEKLDTEEGIMDVFIVRPDGDGPFPVVVQIMDALGMREELREHARRVASWGYYVLSPDLFYRFGLKTPLSTDEEGMKVIMGAVKALTDERAVSDATAVLELAQRDNAASLKKIGIYGYCMGGRFALVLAEALGPHVAAGASVHPGWVKDQPKPHLALDHVQAELYFGIADNDQMATREDMAALERGLDARRIKYQLEWHPGAFHGFMMPSRSDVYDAAAADIVWHRIQALFARTLEAA</sequence>
<keyword evidence="3" id="KW-0378">Hydrolase</keyword>
<accession>A0A972NM84</accession>
<feature type="compositionally biased region" description="Basic residues" evidence="1">
    <location>
        <begin position="1"/>
        <end position="15"/>
    </location>
</feature>
<dbReference type="SUPFAM" id="SSF53474">
    <property type="entry name" value="alpha/beta-Hydrolases"/>
    <property type="match status" value="1"/>
</dbReference>
<dbReference type="InterPro" id="IPR002925">
    <property type="entry name" value="Dienelactn_hydro"/>
</dbReference>
<evidence type="ECO:0000259" key="2">
    <source>
        <dbReference type="Pfam" id="PF01738"/>
    </source>
</evidence>
<dbReference type="InterPro" id="IPR051049">
    <property type="entry name" value="Dienelactone_hydrolase-like"/>
</dbReference>
<dbReference type="Gene3D" id="3.40.50.1820">
    <property type="entry name" value="alpha/beta hydrolase"/>
    <property type="match status" value="1"/>
</dbReference>
<feature type="region of interest" description="Disordered" evidence="1">
    <location>
        <begin position="1"/>
        <end position="22"/>
    </location>
</feature>
<dbReference type="Proteomes" id="UP000655523">
    <property type="component" value="Unassembled WGS sequence"/>
</dbReference>
<dbReference type="GO" id="GO:0016787">
    <property type="term" value="F:hydrolase activity"/>
    <property type="evidence" value="ECO:0007669"/>
    <property type="project" value="UniProtKB-KW"/>
</dbReference>
<proteinExistence type="predicted"/>
<dbReference type="RefSeq" id="WP_172162778.1">
    <property type="nucleotide sequence ID" value="NZ_WOEZ01000044.1"/>
</dbReference>
<reference evidence="3 4" key="1">
    <citation type="submission" date="2019-11" db="EMBL/GenBank/DDBJ databases">
        <title>Metabolism of dissolved organic matter in forest soils.</title>
        <authorList>
            <person name="Cyle K.T."/>
            <person name="Wilhelm R.C."/>
            <person name="Martinez C.E."/>
        </authorList>
    </citation>
    <scope>NUCLEOTIDE SEQUENCE [LARGE SCALE GENOMIC DNA]</scope>
    <source>
        <strain evidence="3 4">5N</strain>
    </source>
</reference>
<keyword evidence="4" id="KW-1185">Reference proteome</keyword>
<organism evidence="3 4">
    <name type="scientific">Paraburkholderia elongata</name>
    <dbReference type="NCBI Taxonomy" id="2675747"/>
    <lineage>
        <taxon>Bacteria</taxon>
        <taxon>Pseudomonadati</taxon>
        <taxon>Pseudomonadota</taxon>
        <taxon>Betaproteobacteria</taxon>
        <taxon>Burkholderiales</taxon>
        <taxon>Burkholderiaceae</taxon>
        <taxon>Paraburkholderia</taxon>
    </lineage>
</organism>
<evidence type="ECO:0000256" key="1">
    <source>
        <dbReference type="SAM" id="MobiDB-lite"/>
    </source>
</evidence>
<dbReference type="InterPro" id="IPR029058">
    <property type="entry name" value="AB_hydrolase_fold"/>
</dbReference>
<evidence type="ECO:0000313" key="3">
    <source>
        <dbReference type="EMBL" id="NPT54863.1"/>
    </source>
</evidence>
<name>A0A972NM84_9BURK</name>
<dbReference type="EMBL" id="WOEZ01000044">
    <property type="protein sequence ID" value="NPT54863.1"/>
    <property type="molecule type" value="Genomic_DNA"/>
</dbReference>
<protein>
    <submittedName>
        <fullName evidence="3">Dienelactone hydrolase family protein</fullName>
    </submittedName>
</protein>
<dbReference type="AlphaFoldDB" id="A0A972NM84"/>
<comment type="caution">
    <text evidence="3">The sequence shown here is derived from an EMBL/GenBank/DDBJ whole genome shotgun (WGS) entry which is preliminary data.</text>
</comment>
<evidence type="ECO:0000313" key="4">
    <source>
        <dbReference type="Proteomes" id="UP000655523"/>
    </source>
</evidence>